<evidence type="ECO:0000313" key="1">
    <source>
        <dbReference type="EMBL" id="APV44193.1"/>
    </source>
</evidence>
<evidence type="ECO:0000313" key="2">
    <source>
        <dbReference type="Proteomes" id="UP000185934"/>
    </source>
</evidence>
<organism evidence="1 2">
    <name type="scientific">Dehalogenimonas formicexedens</name>
    <dbReference type="NCBI Taxonomy" id="1839801"/>
    <lineage>
        <taxon>Bacteria</taxon>
        <taxon>Bacillati</taxon>
        <taxon>Chloroflexota</taxon>
        <taxon>Dehalococcoidia</taxon>
        <taxon>Dehalococcoidales</taxon>
        <taxon>Dehalococcoidaceae</taxon>
        <taxon>Dehalogenimonas</taxon>
    </lineage>
</organism>
<dbReference type="Proteomes" id="UP000185934">
    <property type="component" value="Chromosome"/>
</dbReference>
<keyword evidence="2" id="KW-1185">Reference proteome</keyword>
<gene>
    <name evidence="1" type="ORF">Dform_00848</name>
</gene>
<name>A0A1P8F6V5_9CHLR</name>
<dbReference type="KEGG" id="dfo:Dform_00848"/>
<accession>A0A1P8F6V5</accession>
<protein>
    <submittedName>
        <fullName evidence="1">Uncharacterized protein</fullName>
    </submittedName>
</protein>
<sequence length="365" mass="35781">MKTGETILLIGGGALAAYMLIPKAKEETDKALSGLGGGSTMIDLSGLLGGLNLGGGSGSGGLGGLTGGLGGGLNGLLDQLTGYVDDAIKGVTDATNTALTDAGKGTDNAFKGILDLITGLTDKVTNIKLPGGDGPTQNDDGTTIVNRDWGLIAKDIGSGVISAGIGIAGTYGAIKLIPPIATGGGAVIKATGNFASDLISAARGPLSTATERGLLNLGRGFSLAGGALGAPAAFTVPTVLAGAGAFAGGYGLGTLFVEHTSAGQAMTAWSGRQGAATAAAVNNGSANWLQSTIGRAAGWNVAQATPEAYAIVANKEKMDNYNAANGTNFNFGGVNVSQIASTPALTPTQSAQVVADWKKSHGGSF</sequence>
<dbReference type="AlphaFoldDB" id="A0A1P8F6V5"/>
<dbReference type="RefSeq" id="WP_076003921.1">
    <property type="nucleotide sequence ID" value="NZ_CP018258.1"/>
</dbReference>
<proteinExistence type="predicted"/>
<dbReference type="STRING" id="1839801.Dform_00848"/>
<dbReference type="EMBL" id="CP018258">
    <property type="protein sequence ID" value="APV44193.1"/>
    <property type="molecule type" value="Genomic_DNA"/>
</dbReference>
<reference evidence="2" key="1">
    <citation type="submission" date="2016-11" db="EMBL/GenBank/DDBJ databases">
        <title>Dehalogenimonas formicexedens sp. nov., a chlorinated alkane respiring bacterium isolated from contaminated groundwater.</title>
        <authorList>
            <person name="Key T.A."/>
            <person name="Bowman K.S."/>
            <person name="Lee I."/>
            <person name="Chun J."/>
            <person name="Albuquerque L."/>
            <person name="da Costa M.S."/>
            <person name="Rainey F.A."/>
            <person name="Moe W.M."/>
        </authorList>
    </citation>
    <scope>NUCLEOTIDE SEQUENCE [LARGE SCALE GENOMIC DNA]</scope>
    <source>
        <strain evidence="2">NSZ-14</strain>
    </source>
</reference>